<evidence type="ECO:0000313" key="2">
    <source>
        <dbReference type="Proteomes" id="UP001283361"/>
    </source>
</evidence>
<reference evidence="1" key="1">
    <citation type="journal article" date="2023" name="G3 (Bethesda)">
        <title>A reference genome for the long-term kleptoplast-retaining sea slug Elysia crispata morphotype clarki.</title>
        <authorList>
            <person name="Eastman K.E."/>
            <person name="Pendleton A.L."/>
            <person name="Shaikh M.A."/>
            <person name="Suttiyut T."/>
            <person name="Ogas R."/>
            <person name="Tomko P."/>
            <person name="Gavelis G."/>
            <person name="Widhalm J.R."/>
            <person name="Wisecaver J.H."/>
        </authorList>
    </citation>
    <scope>NUCLEOTIDE SEQUENCE</scope>
    <source>
        <strain evidence="1">ECLA1</strain>
    </source>
</reference>
<comment type="caution">
    <text evidence="1">The sequence shown here is derived from an EMBL/GenBank/DDBJ whole genome shotgun (WGS) entry which is preliminary data.</text>
</comment>
<gene>
    <name evidence="1" type="ORF">RRG08_036017</name>
</gene>
<evidence type="ECO:0000313" key="1">
    <source>
        <dbReference type="EMBL" id="KAK3789724.1"/>
    </source>
</evidence>
<dbReference type="AlphaFoldDB" id="A0AAE1AKR3"/>
<protein>
    <submittedName>
        <fullName evidence="1">Uncharacterized protein</fullName>
    </submittedName>
</protein>
<proteinExistence type="predicted"/>
<dbReference type="Proteomes" id="UP001283361">
    <property type="component" value="Unassembled WGS sequence"/>
</dbReference>
<dbReference type="EMBL" id="JAWDGP010001628">
    <property type="protein sequence ID" value="KAK3789724.1"/>
    <property type="molecule type" value="Genomic_DNA"/>
</dbReference>
<organism evidence="1 2">
    <name type="scientific">Elysia crispata</name>
    <name type="common">lettuce slug</name>
    <dbReference type="NCBI Taxonomy" id="231223"/>
    <lineage>
        <taxon>Eukaryota</taxon>
        <taxon>Metazoa</taxon>
        <taxon>Spiralia</taxon>
        <taxon>Lophotrochozoa</taxon>
        <taxon>Mollusca</taxon>
        <taxon>Gastropoda</taxon>
        <taxon>Heterobranchia</taxon>
        <taxon>Euthyneura</taxon>
        <taxon>Panpulmonata</taxon>
        <taxon>Sacoglossa</taxon>
        <taxon>Placobranchoidea</taxon>
        <taxon>Plakobranchidae</taxon>
        <taxon>Elysia</taxon>
    </lineage>
</organism>
<sequence length="125" mass="13662">MTSGSECVQLSGDVSNKPLYISGPVALGRDNLSCAMSQRPTGRLSDRAENHLVSLSPPDIPQPTLVPGGNASHKSLGELSCFDMSYDGVGPPSRYRQTNMSASVWYYFDSQKFKLKNNEQFNELS</sequence>
<accession>A0AAE1AKR3</accession>
<keyword evidence="2" id="KW-1185">Reference proteome</keyword>
<name>A0AAE1AKR3_9GAST</name>